<dbReference type="Proteomes" id="UP000198418">
    <property type="component" value="Unassembled WGS sequence"/>
</dbReference>
<accession>A0A212RCN0</accession>
<evidence type="ECO:0000313" key="2">
    <source>
        <dbReference type="EMBL" id="SNB70035.1"/>
    </source>
</evidence>
<name>A0A212RCN0_RHOAC</name>
<keyword evidence="3" id="KW-1185">Reference proteome</keyword>
<organism evidence="2 3">
    <name type="scientific">Rhodoblastus acidophilus</name>
    <name type="common">Rhodopseudomonas acidophila</name>
    <dbReference type="NCBI Taxonomy" id="1074"/>
    <lineage>
        <taxon>Bacteria</taxon>
        <taxon>Pseudomonadati</taxon>
        <taxon>Pseudomonadota</taxon>
        <taxon>Alphaproteobacteria</taxon>
        <taxon>Hyphomicrobiales</taxon>
        <taxon>Rhodoblastaceae</taxon>
        <taxon>Rhodoblastus</taxon>
    </lineage>
</organism>
<evidence type="ECO:0000313" key="3">
    <source>
        <dbReference type="Proteomes" id="UP000198418"/>
    </source>
</evidence>
<evidence type="ECO:0000259" key="1">
    <source>
        <dbReference type="Pfam" id="PF02589"/>
    </source>
</evidence>
<dbReference type="Pfam" id="PF02589">
    <property type="entry name" value="LUD_dom"/>
    <property type="match status" value="1"/>
</dbReference>
<dbReference type="SUPFAM" id="SSF100950">
    <property type="entry name" value="NagB/RpiA/CoA transferase-like"/>
    <property type="match status" value="1"/>
</dbReference>
<dbReference type="AlphaFoldDB" id="A0A212RCN0"/>
<dbReference type="OrthoDB" id="9794157at2"/>
<protein>
    <submittedName>
        <fullName evidence="2">L-lactate dehydrogenase complex protein LldG</fullName>
    </submittedName>
</protein>
<dbReference type="Gene3D" id="3.40.50.10420">
    <property type="entry name" value="NagB/RpiA/CoA transferase-like"/>
    <property type="match status" value="1"/>
</dbReference>
<reference evidence="3" key="1">
    <citation type="submission" date="2017-06" db="EMBL/GenBank/DDBJ databases">
        <authorList>
            <person name="Varghese N."/>
            <person name="Submissions S."/>
        </authorList>
    </citation>
    <scope>NUCLEOTIDE SEQUENCE [LARGE SCALE GENOMIC DNA]</scope>
    <source>
        <strain evidence="3">DSM 137</strain>
    </source>
</reference>
<dbReference type="InterPro" id="IPR037171">
    <property type="entry name" value="NagB/RpiA_transferase-like"/>
</dbReference>
<dbReference type="RefSeq" id="WP_088520441.1">
    <property type="nucleotide sequence ID" value="NZ_FYDG01000003.1"/>
</dbReference>
<proteinExistence type="predicted"/>
<dbReference type="InterPro" id="IPR024185">
    <property type="entry name" value="FTHF_cligase-like_sf"/>
</dbReference>
<dbReference type="PANTHER" id="PTHR43682:SF1">
    <property type="entry name" value="LACTATE UTILIZATION PROTEIN C"/>
    <property type="match status" value="1"/>
</dbReference>
<dbReference type="PANTHER" id="PTHR43682">
    <property type="entry name" value="LACTATE UTILIZATION PROTEIN C"/>
    <property type="match status" value="1"/>
</dbReference>
<gene>
    <name evidence="2" type="ORF">SAMN06265338_103335</name>
</gene>
<sequence>MSARHDIFSALRRLRPQSHSEAAIAAQARDLARAMQDCLPPLEFSDLVENFIARVTAEKVGASVERAADWSNLPEAVARYAETHGLAKEAALQPDSRLLALDWSEIRAAPLTSDTMMAVGAARGGIAETGSLLFHSGPEAPTLYGFMPLHHIVALEARAIVARFEDYAAQEQGQPQPRNVNFITGASGTTDIEGVLARGAHGPRRLHIVMIG</sequence>
<dbReference type="InterPro" id="IPR003741">
    <property type="entry name" value="LUD_dom"/>
</dbReference>
<feature type="domain" description="LUD" evidence="1">
    <location>
        <begin position="117"/>
        <end position="211"/>
    </location>
</feature>
<dbReference type="EMBL" id="FYDG01000003">
    <property type="protein sequence ID" value="SNB70035.1"/>
    <property type="molecule type" value="Genomic_DNA"/>
</dbReference>